<accession>A0A820A4Q2</accession>
<comment type="caution">
    <text evidence="5">The sequence shown here is derived from an EMBL/GenBank/DDBJ whole genome shotgun (WGS) entry which is preliminary data.</text>
</comment>
<dbReference type="OrthoDB" id="292964at2759"/>
<evidence type="ECO:0000259" key="3">
    <source>
        <dbReference type="PROSITE" id="PS50235"/>
    </source>
</evidence>
<evidence type="ECO:0000313" key="5">
    <source>
        <dbReference type="EMBL" id="CAF4171411.1"/>
    </source>
</evidence>
<dbReference type="PANTHER" id="PTHR21646">
    <property type="entry name" value="UBIQUITIN CARBOXYL-TERMINAL HYDROLASE"/>
    <property type="match status" value="1"/>
</dbReference>
<dbReference type="InterPro" id="IPR038765">
    <property type="entry name" value="Papain-like_cys_pep_sf"/>
</dbReference>
<evidence type="ECO:0000313" key="6">
    <source>
        <dbReference type="Proteomes" id="UP000663873"/>
    </source>
</evidence>
<sequence>MNGSRSLRPLSSAVPRKREIVTFKVCKYERNKMAYEILELWSSDTILELKEEVARKLNIKLSLKNFFLEASDEIRDKWENIDDSNSSLTVREAKLRDRSFLTIKKRTEKSLNDQSSRKPSSYIKESDELTLKLCKKPISRENYIPININRLSTLQELRTQAYEKFNERPNNRSLFKRDPDGWTELPIAMNSKTLADLSLKSNQFISVVTEKEETNSNLPSRTDLLKLNICRGKQSQANHDYLEIWSSDTLEQLKKRIVSKFLISLPLKDFFLELYDENTKQWAMIGESNSSLTINQLKLRNGSLLSVEYRTRKAPNGEALSESTSFSYESHYLWLKLCQKPMDKTDYIHLDIESFAKLEELREEVCAKLNKSPQNRLIYKWNNNSWEMFDFDMDKKTLRDLSFESGQFISLAIEKEETKSKLLSQKGLLKLKISKTKRSQVNYGYIDVWLSDTITTLKEKIANYFPIDVPLKDCFLELYDEKMKQWEMIDESNSSLTINQLDLRNNSLLNIDYSTQKVANGRTLPISTFASYENHDLRLKLCKKPMDKADFEILTVEYLSTLGDLRKEAYAKLNKSPHNRPIYKWNQDTWMKFDSDIDNRILRDLCFESCQYISIDYDEVASNSKTPVGLCGLINLGNTCFMNSVFQCLNNIPKFTQSILELDDELDAPIICEYKNLIKKMCSRKYDAIKPSSLLYNIQDSLPRYGAYRQQDAQEFMNHFLHLIHAELSMKNTIITNIFYGQIRLTVKCLGCEQMETNNEPFTFLPLPITNFHQRSVLYIKADGEQRLVSLEVDSSVVTVGELVDCFLKQHEPKLTRKRIQAVQLLNHSVETVYDSGRSLRYIPEAEFALVECPEATTHELHIWCHFIHHSTNKEFRPPILLICPDENCSYLHISEQIDQILGHLCSITNAPSYIPEAEFALVEWLEATTHELHIWCHFIHHSTNKEFRPPILLICPDENCSYLHISEQIDQILGHLCSITNAPMSACDVYWRNRKRKLSKLSITTNSDTDLPHITGVHIEMATKWVDIYKQHYCINHSNDNLRLANLLTDFFREDYLDGDYHCEKCSKLTVARHKSDLCLPLPHVLIIQLKRFTYDVNSNQKIDTYISFPLYDLDLDKYIVKDNSDIPENNLWTKYDLVAVSNHTGGLVSGHYTAYSKNPQDGNWYSFDDDMVRQLSSGNNVVTKNAYMLFYVQRTS</sequence>
<reference evidence="5" key="1">
    <citation type="submission" date="2021-02" db="EMBL/GenBank/DDBJ databases">
        <authorList>
            <person name="Nowell W R."/>
        </authorList>
    </citation>
    <scope>NUCLEOTIDE SEQUENCE</scope>
</reference>
<dbReference type="SUPFAM" id="SSF54001">
    <property type="entry name" value="Cysteine proteinases"/>
    <property type="match status" value="1"/>
</dbReference>
<dbReference type="PROSITE" id="PS00973">
    <property type="entry name" value="USP_2"/>
    <property type="match status" value="1"/>
</dbReference>
<dbReference type="GO" id="GO:0016579">
    <property type="term" value="P:protein deubiquitination"/>
    <property type="evidence" value="ECO:0007669"/>
    <property type="project" value="InterPro"/>
</dbReference>
<dbReference type="Pfam" id="PF00443">
    <property type="entry name" value="UCH"/>
    <property type="match status" value="1"/>
</dbReference>
<dbReference type="EMBL" id="CAJNXB010003469">
    <property type="protein sequence ID" value="CAF3315627.1"/>
    <property type="molecule type" value="Genomic_DNA"/>
</dbReference>
<dbReference type="InterPro" id="IPR028889">
    <property type="entry name" value="USP"/>
</dbReference>
<dbReference type="GO" id="GO:0004843">
    <property type="term" value="F:cysteine-type deubiquitinase activity"/>
    <property type="evidence" value="ECO:0007669"/>
    <property type="project" value="UniProtKB-EC"/>
</dbReference>
<evidence type="ECO:0000313" key="4">
    <source>
        <dbReference type="EMBL" id="CAF3315627.1"/>
    </source>
</evidence>
<dbReference type="Proteomes" id="UP000663873">
    <property type="component" value="Unassembled WGS sequence"/>
</dbReference>
<protein>
    <recommendedName>
        <fullName evidence="2">ubiquitinyl hydrolase 1</fullName>
        <ecNumber evidence="2">3.4.19.12</ecNumber>
    </recommendedName>
</protein>
<dbReference type="InterPro" id="IPR001394">
    <property type="entry name" value="Peptidase_C19_UCH"/>
</dbReference>
<dbReference type="PANTHER" id="PTHR21646:SF86">
    <property type="entry name" value="UBIQUITIN CARBOXYL-TERMINAL HYDROLASE"/>
    <property type="match status" value="1"/>
</dbReference>
<dbReference type="Gene3D" id="3.90.70.10">
    <property type="entry name" value="Cysteine proteinases"/>
    <property type="match status" value="2"/>
</dbReference>
<dbReference type="InterPro" id="IPR050185">
    <property type="entry name" value="Ub_carboxyl-term_hydrolase"/>
</dbReference>
<dbReference type="InterPro" id="IPR018200">
    <property type="entry name" value="USP_CS"/>
</dbReference>
<keyword evidence="6" id="KW-1185">Reference proteome</keyword>
<dbReference type="AlphaFoldDB" id="A0A820A4Q2"/>
<feature type="domain" description="USP" evidence="3">
    <location>
        <begin position="631"/>
        <end position="1196"/>
    </location>
</feature>
<comment type="catalytic activity">
    <reaction evidence="1">
        <text>Thiol-dependent hydrolysis of ester, thioester, amide, peptide and isopeptide bonds formed by the C-terminal Gly of ubiquitin (a 76-residue protein attached to proteins as an intracellular targeting signal).</text>
        <dbReference type="EC" id="3.4.19.12"/>
    </reaction>
</comment>
<dbReference type="EMBL" id="CAJOBP010000387">
    <property type="protein sequence ID" value="CAF4171411.1"/>
    <property type="molecule type" value="Genomic_DNA"/>
</dbReference>
<dbReference type="PROSITE" id="PS00972">
    <property type="entry name" value="USP_1"/>
    <property type="match status" value="1"/>
</dbReference>
<dbReference type="PROSITE" id="PS50235">
    <property type="entry name" value="USP_3"/>
    <property type="match status" value="1"/>
</dbReference>
<dbReference type="EC" id="3.4.19.12" evidence="2"/>
<name>A0A820A4Q2_9BILA</name>
<organism evidence="5 6">
    <name type="scientific">Rotaria socialis</name>
    <dbReference type="NCBI Taxonomy" id="392032"/>
    <lineage>
        <taxon>Eukaryota</taxon>
        <taxon>Metazoa</taxon>
        <taxon>Spiralia</taxon>
        <taxon>Gnathifera</taxon>
        <taxon>Rotifera</taxon>
        <taxon>Eurotatoria</taxon>
        <taxon>Bdelloidea</taxon>
        <taxon>Philodinida</taxon>
        <taxon>Philodinidae</taxon>
        <taxon>Rotaria</taxon>
    </lineage>
</organism>
<gene>
    <name evidence="4" type="ORF">TIS948_LOCUS19702</name>
    <name evidence="5" type="ORF">UJA718_LOCUS4722</name>
</gene>
<proteinExistence type="predicted"/>
<evidence type="ECO:0000256" key="2">
    <source>
        <dbReference type="ARBA" id="ARBA00012759"/>
    </source>
</evidence>
<evidence type="ECO:0000256" key="1">
    <source>
        <dbReference type="ARBA" id="ARBA00000707"/>
    </source>
</evidence>
<dbReference type="Proteomes" id="UP000663825">
    <property type="component" value="Unassembled WGS sequence"/>
</dbReference>